<dbReference type="EnsemblPlants" id="KRH16175">
    <property type="protein sequence ID" value="KRH16175"/>
    <property type="gene ID" value="GLYMA_14G137900"/>
</dbReference>
<proteinExistence type="predicted"/>
<keyword evidence="3" id="KW-1185">Reference proteome</keyword>
<gene>
    <name evidence="1" type="ORF">GLYMA_14G137900</name>
</gene>
<name>A0A0R0GPG7_SOYBN</name>
<dbReference type="InParanoid" id="A0A0R0GPG7"/>
<dbReference type="EMBL" id="CM000847">
    <property type="protein sequence ID" value="KRH16175.1"/>
    <property type="molecule type" value="Genomic_DNA"/>
</dbReference>
<evidence type="ECO:0000313" key="1">
    <source>
        <dbReference type="EMBL" id="KRH16175.1"/>
    </source>
</evidence>
<reference evidence="2" key="2">
    <citation type="submission" date="2018-02" db="UniProtKB">
        <authorList>
            <consortium name="EnsemblPlants"/>
        </authorList>
    </citation>
    <scope>IDENTIFICATION</scope>
    <source>
        <strain evidence="2">Williams 82</strain>
    </source>
</reference>
<dbReference type="Proteomes" id="UP000008827">
    <property type="component" value="Chromosome 14"/>
</dbReference>
<accession>A0A0R0GPG7</accession>
<organism evidence="1">
    <name type="scientific">Glycine max</name>
    <name type="common">Soybean</name>
    <name type="synonym">Glycine hispida</name>
    <dbReference type="NCBI Taxonomy" id="3847"/>
    <lineage>
        <taxon>Eukaryota</taxon>
        <taxon>Viridiplantae</taxon>
        <taxon>Streptophyta</taxon>
        <taxon>Embryophyta</taxon>
        <taxon>Tracheophyta</taxon>
        <taxon>Spermatophyta</taxon>
        <taxon>Magnoliopsida</taxon>
        <taxon>eudicotyledons</taxon>
        <taxon>Gunneridae</taxon>
        <taxon>Pentapetalae</taxon>
        <taxon>rosids</taxon>
        <taxon>fabids</taxon>
        <taxon>Fabales</taxon>
        <taxon>Fabaceae</taxon>
        <taxon>Papilionoideae</taxon>
        <taxon>50 kb inversion clade</taxon>
        <taxon>NPAAA clade</taxon>
        <taxon>indigoferoid/millettioid clade</taxon>
        <taxon>Phaseoleae</taxon>
        <taxon>Glycine</taxon>
        <taxon>Glycine subgen. Soja</taxon>
    </lineage>
</organism>
<sequence length="171" mass="19936">MDLLSRLSDDFLKQIKEVIRKASENLQHGENTSMLPIVPNKRGRKTSTKLVFEVGFSFEPPKFCKDENIDLDKELLNLYEEGASRGNHVPRFSMKGRLENWLLEKRERCTSTSTSTKEERKTQDTVFLTNNIESKQNMETKNETVVARKESWLSKTIENEDMIEDHLNKLL</sequence>
<reference evidence="1 2" key="1">
    <citation type="journal article" date="2010" name="Nature">
        <title>Genome sequence of the palaeopolyploid soybean.</title>
        <authorList>
            <person name="Schmutz J."/>
            <person name="Cannon S.B."/>
            <person name="Schlueter J."/>
            <person name="Ma J."/>
            <person name="Mitros T."/>
            <person name="Nelson W."/>
            <person name="Hyten D.L."/>
            <person name="Song Q."/>
            <person name="Thelen J.J."/>
            <person name="Cheng J."/>
            <person name="Xu D."/>
            <person name="Hellsten U."/>
            <person name="May G.D."/>
            <person name="Yu Y."/>
            <person name="Sakurai T."/>
            <person name="Umezawa T."/>
            <person name="Bhattacharyya M.K."/>
            <person name="Sandhu D."/>
            <person name="Valliyodan B."/>
            <person name="Lindquist E."/>
            <person name="Peto M."/>
            <person name="Grant D."/>
            <person name="Shu S."/>
            <person name="Goodstein D."/>
            <person name="Barry K."/>
            <person name="Futrell-Griggs M."/>
            <person name="Abernathy B."/>
            <person name="Du J."/>
            <person name="Tian Z."/>
            <person name="Zhu L."/>
            <person name="Gill N."/>
            <person name="Joshi T."/>
            <person name="Libault M."/>
            <person name="Sethuraman A."/>
            <person name="Zhang X.-C."/>
            <person name="Shinozaki K."/>
            <person name="Nguyen H.T."/>
            <person name="Wing R.A."/>
            <person name="Cregan P."/>
            <person name="Specht J."/>
            <person name="Grimwood J."/>
            <person name="Rokhsar D."/>
            <person name="Stacey G."/>
            <person name="Shoemaker R.C."/>
            <person name="Jackson S.A."/>
        </authorList>
    </citation>
    <scope>NUCLEOTIDE SEQUENCE</scope>
    <source>
        <strain evidence="2">cv. Williams 82</strain>
        <tissue evidence="1">Callus</tissue>
    </source>
</reference>
<evidence type="ECO:0000313" key="3">
    <source>
        <dbReference type="Proteomes" id="UP000008827"/>
    </source>
</evidence>
<dbReference type="Gramene" id="KRH16175">
    <property type="protein sequence ID" value="KRH16175"/>
    <property type="gene ID" value="GLYMA_14G137900"/>
</dbReference>
<evidence type="ECO:0000313" key="2">
    <source>
        <dbReference type="EnsemblPlants" id="KRH16175"/>
    </source>
</evidence>
<dbReference type="AlphaFoldDB" id="A0A0R0GPG7"/>
<reference evidence="1" key="3">
    <citation type="submission" date="2018-07" db="EMBL/GenBank/DDBJ databases">
        <title>WGS assembly of Glycine max.</title>
        <authorList>
            <person name="Schmutz J."/>
            <person name="Cannon S."/>
            <person name="Schlueter J."/>
            <person name="Ma J."/>
            <person name="Mitros T."/>
            <person name="Nelson W."/>
            <person name="Hyten D."/>
            <person name="Song Q."/>
            <person name="Thelen J."/>
            <person name="Cheng J."/>
            <person name="Xu D."/>
            <person name="Hellsten U."/>
            <person name="May G."/>
            <person name="Yu Y."/>
            <person name="Sakurai T."/>
            <person name="Umezawa T."/>
            <person name="Bhattacharyya M."/>
            <person name="Sandhu D."/>
            <person name="Valliyodan B."/>
            <person name="Lindquist E."/>
            <person name="Peto M."/>
            <person name="Grant D."/>
            <person name="Shu S."/>
            <person name="Goodstein D."/>
            <person name="Barry K."/>
            <person name="Futrell-Griggs M."/>
            <person name="Abernathy B."/>
            <person name="Du J."/>
            <person name="Tian Z."/>
            <person name="Zhu L."/>
            <person name="Gill N."/>
            <person name="Joshi T."/>
            <person name="Libault M."/>
            <person name="Sethuraman A."/>
            <person name="Zhang X."/>
            <person name="Shinozaki K."/>
            <person name="Nguyen H."/>
            <person name="Wing R."/>
            <person name="Cregan P."/>
            <person name="Specht J."/>
            <person name="Grimwood J."/>
            <person name="Rokhsar D."/>
            <person name="Stacey G."/>
            <person name="Shoemaker R."/>
            <person name="Jackson S."/>
        </authorList>
    </citation>
    <scope>NUCLEOTIDE SEQUENCE</scope>
    <source>
        <tissue evidence="1">Callus</tissue>
    </source>
</reference>
<protein>
    <submittedName>
        <fullName evidence="1 2">Uncharacterized protein</fullName>
    </submittedName>
</protein>